<proteinExistence type="predicted"/>
<comment type="caution">
    <text evidence="1">The sequence shown here is derived from an EMBL/GenBank/DDBJ whole genome shotgun (WGS) entry which is preliminary data.</text>
</comment>
<dbReference type="Proteomes" id="UP001290861">
    <property type="component" value="Unassembled WGS sequence"/>
</dbReference>
<evidence type="ECO:0000313" key="1">
    <source>
        <dbReference type="EMBL" id="MDZ8119156.1"/>
    </source>
</evidence>
<sequence length="123" mass="13529">MAEEQSLENMQIDGSNLWKEENFTDLAVGSIRKLTPIKIDGTEDENRQASWSATTNIMTPGGALPISGEIEAASLEEAVEKFPEAINAAIQKLQDDMIKMQQEQANKIVTPDELRGGKNDIII</sequence>
<accession>A0ABU5MYV3</accession>
<keyword evidence="2" id="KW-1185">Reference proteome</keyword>
<dbReference type="EMBL" id="JARVCO010000010">
    <property type="protein sequence ID" value="MDZ8119156.1"/>
    <property type="molecule type" value="Genomic_DNA"/>
</dbReference>
<evidence type="ECO:0008006" key="3">
    <source>
        <dbReference type="Google" id="ProtNLM"/>
    </source>
</evidence>
<name>A0ABU5MYV3_9BACT</name>
<evidence type="ECO:0000313" key="2">
    <source>
        <dbReference type="Proteomes" id="UP001290861"/>
    </source>
</evidence>
<dbReference type="RefSeq" id="WP_322608944.1">
    <property type="nucleotide sequence ID" value="NZ_JARVCO010000010.1"/>
</dbReference>
<gene>
    <name evidence="1" type="ORF">P9H32_11025</name>
</gene>
<reference evidence="1 2" key="1">
    <citation type="journal article" date="2024" name="Appl. Environ. Microbiol.">
        <title>Pontiella agarivorans sp. nov., a novel marine anaerobic bacterium capable of degrading macroalgal polysaccharides and fixing nitrogen.</title>
        <authorList>
            <person name="Liu N."/>
            <person name="Kivenson V."/>
            <person name="Peng X."/>
            <person name="Cui Z."/>
            <person name="Lankiewicz T.S."/>
            <person name="Gosselin K.M."/>
            <person name="English C.J."/>
            <person name="Blair E.M."/>
            <person name="O'Malley M.A."/>
            <person name="Valentine D.L."/>
        </authorList>
    </citation>
    <scope>NUCLEOTIDE SEQUENCE [LARGE SCALE GENOMIC DNA]</scope>
    <source>
        <strain evidence="1 2">NLcol2</strain>
    </source>
</reference>
<protein>
    <recommendedName>
        <fullName evidence="3">Cytoplasmic protein</fullName>
    </recommendedName>
</protein>
<organism evidence="1 2">
    <name type="scientific">Pontiella agarivorans</name>
    <dbReference type="NCBI Taxonomy" id="3038953"/>
    <lineage>
        <taxon>Bacteria</taxon>
        <taxon>Pseudomonadati</taxon>
        <taxon>Kiritimatiellota</taxon>
        <taxon>Kiritimatiellia</taxon>
        <taxon>Kiritimatiellales</taxon>
        <taxon>Pontiellaceae</taxon>
        <taxon>Pontiella</taxon>
    </lineage>
</organism>